<protein>
    <submittedName>
        <fullName evidence="1">Uncharacterized protein</fullName>
    </submittedName>
</protein>
<dbReference type="EMBL" id="HACA01020416">
    <property type="protein sequence ID" value="CDW37777.1"/>
    <property type="molecule type" value="Transcribed_RNA"/>
</dbReference>
<proteinExistence type="predicted"/>
<name>A0A0K2UIJ8_LEPSM</name>
<organism evidence="1">
    <name type="scientific">Lepeophtheirus salmonis</name>
    <name type="common">Salmon louse</name>
    <name type="synonym">Caligus salmonis</name>
    <dbReference type="NCBI Taxonomy" id="72036"/>
    <lineage>
        <taxon>Eukaryota</taxon>
        <taxon>Metazoa</taxon>
        <taxon>Ecdysozoa</taxon>
        <taxon>Arthropoda</taxon>
        <taxon>Crustacea</taxon>
        <taxon>Multicrustacea</taxon>
        <taxon>Hexanauplia</taxon>
        <taxon>Copepoda</taxon>
        <taxon>Siphonostomatoida</taxon>
        <taxon>Caligidae</taxon>
        <taxon>Lepeophtheirus</taxon>
    </lineage>
</organism>
<reference evidence="1" key="1">
    <citation type="submission" date="2014-05" db="EMBL/GenBank/DDBJ databases">
        <authorList>
            <person name="Chronopoulou M."/>
        </authorList>
    </citation>
    <scope>NUCLEOTIDE SEQUENCE</scope>
    <source>
        <tissue evidence="1">Whole organism</tissue>
    </source>
</reference>
<evidence type="ECO:0000313" key="1">
    <source>
        <dbReference type="EMBL" id="CDW37777.1"/>
    </source>
</evidence>
<sequence length="39" mass="4420">MAEMESSNLHIWTAKQHSVFSLLPSFIGVLWTILESQTS</sequence>
<accession>A0A0K2UIJ8</accession>
<dbReference type="AlphaFoldDB" id="A0A0K2UIJ8"/>